<dbReference type="OrthoDB" id="5839at2759"/>
<gene>
    <name evidence="1" type="ORF">IFM89_029386</name>
</gene>
<dbReference type="AlphaFoldDB" id="A0A835MA61"/>
<name>A0A835MA61_9MAGN</name>
<evidence type="ECO:0000313" key="1">
    <source>
        <dbReference type="EMBL" id="KAF9622102.1"/>
    </source>
</evidence>
<proteinExistence type="predicted"/>
<reference evidence="1 2" key="1">
    <citation type="submission" date="2020-10" db="EMBL/GenBank/DDBJ databases">
        <title>The Coptis chinensis genome and diversification of protoberbering-type alkaloids.</title>
        <authorList>
            <person name="Wang B."/>
            <person name="Shu S."/>
            <person name="Song C."/>
            <person name="Liu Y."/>
        </authorList>
    </citation>
    <scope>NUCLEOTIDE SEQUENCE [LARGE SCALE GENOMIC DNA]</scope>
    <source>
        <strain evidence="1">HL-2020</strain>
        <tissue evidence="1">Leaf</tissue>
    </source>
</reference>
<accession>A0A835MA61</accession>
<sequence>MITQSTNVPHTALVKITHYVFNLNEGMDEKKQAKMTKLSQDLLRLQNQLQEFKSGSAETMITTNVGRFALNKSSGDYVIRPSSSGLSKATIECLRLFFSDLEGDHISTKSGDFLNSRCTTLIIHSLYFQSLLYSC</sequence>
<organism evidence="1 2">
    <name type="scientific">Coptis chinensis</name>
    <dbReference type="NCBI Taxonomy" id="261450"/>
    <lineage>
        <taxon>Eukaryota</taxon>
        <taxon>Viridiplantae</taxon>
        <taxon>Streptophyta</taxon>
        <taxon>Embryophyta</taxon>
        <taxon>Tracheophyta</taxon>
        <taxon>Spermatophyta</taxon>
        <taxon>Magnoliopsida</taxon>
        <taxon>Ranunculales</taxon>
        <taxon>Ranunculaceae</taxon>
        <taxon>Coptidoideae</taxon>
        <taxon>Coptis</taxon>
    </lineage>
</organism>
<protein>
    <submittedName>
        <fullName evidence="1">Uncharacterized protein</fullName>
    </submittedName>
</protein>
<dbReference type="EMBL" id="JADFTS010000002">
    <property type="protein sequence ID" value="KAF9622102.1"/>
    <property type="molecule type" value="Genomic_DNA"/>
</dbReference>
<keyword evidence="2" id="KW-1185">Reference proteome</keyword>
<comment type="caution">
    <text evidence="1">The sequence shown here is derived from an EMBL/GenBank/DDBJ whole genome shotgun (WGS) entry which is preliminary data.</text>
</comment>
<dbReference type="Proteomes" id="UP000631114">
    <property type="component" value="Unassembled WGS sequence"/>
</dbReference>
<evidence type="ECO:0000313" key="2">
    <source>
        <dbReference type="Proteomes" id="UP000631114"/>
    </source>
</evidence>